<evidence type="ECO:0000313" key="2">
    <source>
        <dbReference type="EMBL" id="KRL53916.1"/>
    </source>
</evidence>
<dbReference type="InterPro" id="IPR052158">
    <property type="entry name" value="INH-QAR"/>
</dbReference>
<sequence>MNKILVMIYDGFSMYEISPLTSILAWSQTDWQIDVVAVEHKPYQTEDGFEVIPQMTFEDVQNIQAYQMLVMPGIANYHTVLPDQRNIAFLSRFKTQPRPVIAAISASPILLAKAGLLDDTKFVAGLFESAYEEERFIPKRNLVRKPVVSDNGIVTSTAFFPREFGITAAHAIGVNVPKNIFEQFGTDASAEDLTFRDNG</sequence>
<dbReference type="Pfam" id="PF01965">
    <property type="entry name" value="DJ-1_PfpI"/>
    <property type="match status" value="1"/>
</dbReference>
<dbReference type="InterPro" id="IPR002818">
    <property type="entry name" value="DJ-1/PfpI"/>
</dbReference>
<reference evidence="2 3" key="1">
    <citation type="journal article" date="2015" name="Genome Announc.">
        <title>Expanding the biotechnology potential of lactobacilli through comparative genomics of 213 strains and associated genera.</title>
        <authorList>
            <person name="Sun Z."/>
            <person name="Harris H.M."/>
            <person name="McCann A."/>
            <person name="Guo C."/>
            <person name="Argimon S."/>
            <person name="Zhang W."/>
            <person name="Yang X."/>
            <person name="Jeffery I.B."/>
            <person name="Cooney J.C."/>
            <person name="Kagawa T.F."/>
            <person name="Liu W."/>
            <person name="Song Y."/>
            <person name="Salvetti E."/>
            <person name="Wrobel A."/>
            <person name="Rasinkangas P."/>
            <person name="Parkhill J."/>
            <person name="Rea M.C."/>
            <person name="O'Sullivan O."/>
            <person name="Ritari J."/>
            <person name="Douillard F.P."/>
            <person name="Paul Ross R."/>
            <person name="Yang R."/>
            <person name="Briner A.E."/>
            <person name="Felis G.E."/>
            <person name="de Vos W.M."/>
            <person name="Barrangou R."/>
            <person name="Klaenhammer T.R."/>
            <person name="Caufield P.W."/>
            <person name="Cui Y."/>
            <person name="Zhang H."/>
            <person name="O'Toole P.W."/>
        </authorList>
    </citation>
    <scope>NUCLEOTIDE SEQUENCE [LARGE SCALE GENOMIC DNA]</scope>
    <source>
        <strain evidence="2 3">DSM 15814</strain>
    </source>
</reference>
<dbReference type="OrthoDB" id="9800516at2"/>
<dbReference type="eggNOG" id="COG0693">
    <property type="taxonomic scope" value="Bacteria"/>
</dbReference>
<comment type="caution">
    <text evidence="2">The sequence shown here is derived from an EMBL/GenBank/DDBJ whole genome shotgun (WGS) entry which is preliminary data.</text>
</comment>
<accession>A0A0R1RB14</accession>
<name>A0A0R1RB14_9LACO</name>
<dbReference type="PANTHER" id="PTHR43130">
    <property type="entry name" value="ARAC-FAMILY TRANSCRIPTIONAL REGULATOR"/>
    <property type="match status" value="1"/>
</dbReference>
<feature type="domain" description="DJ-1/PfpI" evidence="1">
    <location>
        <begin position="3"/>
        <end position="158"/>
    </location>
</feature>
<dbReference type="STRING" id="1114972.FD35_GL000745"/>
<protein>
    <submittedName>
        <fullName evidence="2">4-methyl-5(B-hydroxyethyl)-thiazole monophosphate biosynthesis protein</fullName>
    </submittedName>
</protein>
<keyword evidence="3" id="KW-1185">Reference proteome</keyword>
<evidence type="ECO:0000259" key="1">
    <source>
        <dbReference type="Pfam" id="PF01965"/>
    </source>
</evidence>
<dbReference type="PANTHER" id="PTHR43130:SF3">
    <property type="entry name" value="HTH-TYPE TRANSCRIPTIONAL REGULATOR RV1931C"/>
    <property type="match status" value="1"/>
</dbReference>
<gene>
    <name evidence="2" type="ORF">FD35_GL000745</name>
</gene>
<dbReference type="Gene3D" id="3.40.50.880">
    <property type="match status" value="1"/>
</dbReference>
<dbReference type="RefSeq" id="WP_017260940.1">
    <property type="nucleotide sequence ID" value="NZ_AUAW01000014.1"/>
</dbReference>
<proteinExistence type="predicted"/>
<dbReference type="EMBL" id="AZFF01000013">
    <property type="protein sequence ID" value="KRL53916.1"/>
    <property type="molecule type" value="Genomic_DNA"/>
</dbReference>
<dbReference type="PATRIC" id="fig|1114972.6.peg.747"/>
<dbReference type="Proteomes" id="UP000051999">
    <property type="component" value="Unassembled WGS sequence"/>
</dbReference>
<dbReference type="InterPro" id="IPR029062">
    <property type="entry name" value="Class_I_gatase-like"/>
</dbReference>
<dbReference type="SUPFAM" id="SSF52317">
    <property type="entry name" value="Class I glutamine amidotransferase-like"/>
    <property type="match status" value="1"/>
</dbReference>
<organism evidence="2 3">
    <name type="scientific">Furfurilactobacillus rossiae DSM 15814</name>
    <dbReference type="NCBI Taxonomy" id="1114972"/>
    <lineage>
        <taxon>Bacteria</taxon>
        <taxon>Bacillati</taxon>
        <taxon>Bacillota</taxon>
        <taxon>Bacilli</taxon>
        <taxon>Lactobacillales</taxon>
        <taxon>Lactobacillaceae</taxon>
        <taxon>Furfurilactobacillus</taxon>
    </lineage>
</organism>
<dbReference type="AlphaFoldDB" id="A0A0R1RB14"/>
<evidence type="ECO:0000313" key="3">
    <source>
        <dbReference type="Proteomes" id="UP000051999"/>
    </source>
</evidence>